<dbReference type="EMBL" id="JYNX01000095">
    <property type="protein sequence ID" value="KMO66835.1"/>
    <property type="molecule type" value="Genomic_DNA"/>
</dbReference>
<gene>
    <name evidence="1" type="ORF">MCHUDSM44219_05709</name>
</gene>
<accession>A0A0J6V7M3</accession>
<sequence length="88" mass="9642">MELSFVIGNRGWLGLWKPTIDALDPILGRTYPDNPYHPLDGRITELGMHLTVDRALGYDVLIGITAAPAVYRAAPARSDPTDPSPSRK</sequence>
<dbReference type="AlphaFoldDB" id="A0A0J6V7M3"/>
<keyword evidence="2" id="KW-1185">Reference proteome</keyword>
<reference evidence="1 2" key="1">
    <citation type="journal article" date="2015" name="Genome Biol. Evol.">
        <title>Characterization of Three Mycobacterium spp. with Potential Use in Bioremediation by Genome Sequencing and Comparative Genomics.</title>
        <authorList>
            <person name="Das S."/>
            <person name="Pettersson B.M."/>
            <person name="Behra P.R."/>
            <person name="Ramesh M."/>
            <person name="Dasgupta S."/>
            <person name="Bhattacharya A."/>
            <person name="Kirsebom L.A."/>
        </authorList>
    </citation>
    <scope>NUCLEOTIDE SEQUENCE [LARGE SCALE GENOMIC DNA]</scope>
    <source>
        <strain evidence="1 2">DSM 44219</strain>
    </source>
</reference>
<organism evidence="1 2">
    <name type="scientific">Mycolicibacterium chubuense</name>
    <name type="common">Mycobacterium chubuense</name>
    <dbReference type="NCBI Taxonomy" id="1800"/>
    <lineage>
        <taxon>Bacteria</taxon>
        <taxon>Bacillati</taxon>
        <taxon>Actinomycetota</taxon>
        <taxon>Actinomycetes</taxon>
        <taxon>Mycobacteriales</taxon>
        <taxon>Mycobacteriaceae</taxon>
        <taxon>Mycolicibacterium</taxon>
    </lineage>
</organism>
<proteinExistence type="predicted"/>
<protein>
    <submittedName>
        <fullName evidence="1">Uncharacterized protein</fullName>
    </submittedName>
</protein>
<comment type="caution">
    <text evidence="1">The sequence shown here is derived from an EMBL/GenBank/DDBJ whole genome shotgun (WGS) entry which is preliminary data.</text>
</comment>
<evidence type="ECO:0000313" key="2">
    <source>
        <dbReference type="Proteomes" id="UP000036176"/>
    </source>
</evidence>
<name>A0A0J6V7M3_MYCCU</name>
<evidence type="ECO:0000313" key="1">
    <source>
        <dbReference type="EMBL" id="KMO66835.1"/>
    </source>
</evidence>
<dbReference type="PATRIC" id="fig|1800.3.peg.5756"/>
<dbReference type="Proteomes" id="UP000036176">
    <property type="component" value="Unassembled WGS sequence"/>
</dbReference>